<keyword evidence="3" id="KW-1185">Reference proteome</keyword>
<organism evidence="2 3">
    <name type="scientific">Streptomyces kronopolitis</name>
    <dbReference type="NCBI Taxonomy" id="1612435"/>
    <lineage>
        <taxon>Bacteria</taxon>
        <taxon>Bacillati</taxon>
        <taxon>Actinomycetota</taxon>
        <taxon>Actinomycetes</taxon>
        <taxon>Kitasatosporales</taxon>
        <taxon>Streptomycetaceae</taxon>
        <taxon>Streptomyces</taxon>
    </lineage>
</organism>
<sequence length="136" mass="15112">MHRAPYPVTYCVRAPHPPSERQTDAGRLPPWLPGVVMSAAPERPRAGRRVEAVNSPHPQNPAGRDDSAVICSAKGCRTAAVWVLAWNNPKLHTPDRRKTWLACEEHREHLSQFLGVRGFLKDVVTLAEWEAAAPGR</sequence>
<evidence type="ECO:0000256" key="1">
    <source>
        <dbReference type="SAM" id="MobiDB-lite"/>
    </source>
</evidence>
<gene>
    <name evidence="2" type="ORF">GCM10012285_56230</name>
</gene>
<accession>A0ABQ2JZN3</accession>
<feature type="region of interest" description="Disordered" evidence="1">
    <location>
        <begin position="45"/>
        <end position="66"/>
    </location>
</feature>
<dbReference type="EMBL" id="BMND01000033">
    <property type="protein sequence ID" value="GGN59266.1"/>
    <property type="molecule type" value="Genomic_DNA"/>
</dbReference>
<evidence type="ECO:0000313" key="2">
    <source>
        <dbReference type="EMBL" id="GGN59266.1"/>
    </source>
</evidence>
<protein>
    <recommendedName>
        <fullName evidence="4">Acetone carboxylase</fullName>
    </recommendedName>
</protein>
<name>A0ABQ2JZN3_9ACTN</name>
<reference evidence="3" key="1">
    <citation type="journal article" date="2019" name="Int. J. Syst. Evol. Microbiol.">
        <title>The Global Catalogue of Microorganisms (GCM) 10K type strain sequencing project: providing services to taxonomists for standard genome sequencing and annotation.</title>
        <authorList>
            <consortium name="The Broad Institute Genomics Platform"/>
            <consortium name="The Broad Institute Genome Sequencing Center for Infectious Disease"/>
            <person name="Wu L."/>
            <person name="Ma J."/>
        </authorList>
    </citation>
    <scope>NUCLEOTIDE SEQUENCE [LARGE SCALE GENOMIC DNA]</scope>
    <source>
        <strain evidence="3">CGMCC 4.7323</strain>
    </source>
</reference>
<evidence type="ECO:0008006" key="4">
    <source>
        <dbReference type="Google" id="ProtNLM"/>
    </source>
</evidence>
<proteinExistence type="predicted"/>
<comment type="caution">
    <text evidence="2">The sequence shown here is derived from an EMBL/GenBank/DDBJ whole genome shotgun (WGS) entry which is preliminary data.</text>
</comment>
<evidence type="ECO:0000313" key="3">
    <source>
        <dbReference type="Proteomes" id="UP000600080"/>
    </source>
</evidence>
<dbReference type="Proteomes" id="UP000600080">
    <property type="component" value="Unassembled WGS sequence"/>
</dbReference>